<evidence type="ECO:0000256" key="1">
    <source>
        <dbReference type="SAM" id="SignalP"/>
    </source>
</evidence>
<accession>A0A0C9R5U7</accession>
<dbReference type="EMBL" id="GBZX01000380">
    <property type="protein sequence ID" value="JAG92360.1"/>
    <property type="molecule type" value="mRNA"/>
</dbReference>
<keyword evidence="1" id="KW-0732">Signal</keyword>
<feature type="chain" id="PRO_5002201629" evidence="1">
    <location>
        <begin position="20"/>
        <end position="176"/>
    </location>
</feature>
<evidence type="ECO:0000313" key="2">
    <source>
        <dbReference type="EMBL" id="JAG92360.1"/>
    </source>
</evidence>
<feature type="signal peptide" evidence="1">
    <location>
        <begin position="1"/>
        <end position="19"/>
    </location>
</feature>
<name>A0A0C9R5U7_AMBAM</name>
<feature type="non-terminal residue" evidence="2">
    <location>
        <position position="176"/>
    </location>
</feature>
<organism evidence="2">
    <name type="scientific">Amblyomma americanum</name>
    <name type="common">Lone star tick</name>
    <dbReference type="NCBI Taxonomy" id="6943"/>
    <lineage>
        <taxon>Eukaryota</taxon>
        <taxon>Metazoa</taxon>
        <taxon>Ecdysozoa</taxon>
        <taxon>Arthropoda</taxon>
        <taxon>Chelicerata</taxon>
        <taxon>Arachnida</taxon>
        <taxon>Acari</taxon>
        <taxon>Parasitiformes</taxon>
        <taxon>Ixodida</taxon>
        <taxon>Ixodoidea</taxon>
        <taxon>Ixodidae</taxon>
        <taxon>Amblyomminae</taxon>
        <taxon>Amblyomma</taxon>
    </lineage>
</organism>
<reference evidence="2" key="1">
    <citation type="journal article" date="2015" name="PLoS ONE">
        <title>An Insight into the Sialome of the Lone Star Tick, Amblyomma americanum, with a Glimpse on Its Time Dependent Gene Expression.</title>
        <authorList>
            <person name="Karim S."/>
            <person name="Ribeiro J.M."/>
        </authorList>
    </citation>
    <scope>NUCLEOTIDE SEQUENCE</scope>
    <source>
        <tissue evidence="2">Salivary gland</tissue>
    </source>
</reference>
<proteinExistence type="evidence at transcript level"/>
<dbReference type="AlphaFoldDB" id="A0A0C9R5U7"/>
<sequence length="176" mass="19784">MKTARGFLVILLVVRLVEGYLKFDRSDVDECVEKALKKFNKTVENDAQPNRPVVLRDYIGPSSNEHQLVSPNTISLGFMQGLGSIRRTKGCSLIEKSQRYTVTCPVSFDDLQCRLPRVEPAIDYVLSVEAKGRISFRLLRSSGRVTSLMLILPDISYAISPKNSSTNDDIMIYPLK</sequence>
<protein>
    <submittedName>
        <fullName evidence="2">Putative secreted protein</fullName>
    </submittedName>
</protein>